<dbReference type="GO" id="GO:0016226">
    <property type="term" value="P:iron-sulfur cluster assembly"/>
    <property type="evidence" value="ECO:0007669"/>
    <property type="project" value="InterPro"/>
</dbReference>
<evidence type="ECO:0000313" key="3">
    <source>
        <dbReference type="Proteomes" id="UP000263833"/>
    </source>
</evidence>
<dbReference type="EMBL" id="QRGP01000001">
    <property type="protein sequence ID" value="RDV05986.1"/>
    <property type="molecule type" value="Genomic_DNA"/>
</dbReference>
<feature type="domain" description="SUF system FeS cluster assembly SufBD core" evidence="1">
    <location>
        <begin position="46"/>
        <end position="220"/>
    </location>
</feature>
<accession>A0A371BEE8</accession>
<dbReference type="InterPro" id="IPR000825">
    <property type="entry name" value="SUF_FeS_clus_asmbl_SufBD_core"/>
</dbReference>
<organism evidence="2 3">
    <name type="scientific">Sphingorhabdus pulchriflava</name>
    <dbReference type="NCBI Taxonomy" id="2292257"/>
    <lineage>
        <taxon>Bacteria</taxon>
        <taxon>Pseudomonadati</taxon>
        <taxon>Pseudomonadota</taxon>
        <taxon>Alphaproteobacteria</taxon>
        <taxon>Sphingomonadales</taxon>
        <taxon>Sphingomonadaceae</taxon>
        <taxon>Sphingorhabdus</taxon>
    </lineage>
</organism>
<name>A0A371BEE8_9SPHN</name>
<dbReference type="OrthoDB" id="9768262at2"/>
<sequence length="249" mass="26868">MSALPTRHDEEWRYAPAEVLAGLKALPDAQKIAVAAGETHPLYKCVSTGAANKVDIQRYQIDIAEGGRCEAFFLLTGGGYKRLDIDVTLAEGAHFELGAVGIGRGEEVTEIVTRLRHIAPGATSNQVMRGVAMDKSTITMIGRIDVAKDAQKTDASLGAKGLLLDRTATINAKPELEIYADDVKCAHGCAIGQLDEMALFYAQQRGLPMAEARNLLMQAFVAEAYGEIADSKWRDHMIGYAEAALRGTF</sequence>
<dbReference type="SUPFAM" id="SSF101960">
    <property type="entry name" value="Stabilizer of iron transporter SufD"/>
    <property type="match status" value="1"/>
</dbReference>
<proteinExistence type="predicted"/>
<comment type="caution">
    <text evidence="2">The sequence shown here is derived from an EMBL/GenBank/DDBJ whole genome shotgun (WGS) entry which is preliminary data.</text>
</comment>
<dbReference type="InterPro" id="IPR055346">
    <property type="entry name" value="Fe-S_cluster_assembly_SufBD"/>
</dbReference>
<evidence type="ECO:0000313" key="2">
    <source>
        <dbReference type="EMBL" id="RDV05986.1"/>
    </source>
</evidence>
<gene>
    <name evidence="2" type="ORF">DXH95_00580</name>
</gene>
<dbReference type="Proteomes" id="UP000263833">
    <property type="component" value="Unassembled WGS sequence"/>
</dbReference>
<dbReference type="PANTHER" id="PTHR43575:SF1">
    <property type="entry name" value="PROTEIN ABCI7, CHLOROPLASTIC"/>
    <property type="match status" value="1"/>
</dbReference>
<dbReference type="Pfam" id="PF01458">
    <property type="entry name" value="SUFBD_core"/>
    <property type="match status" value="1"/>
</dbReference>
<reference evidence="3" key="1">
    <citation type="submission" date="2018-08" db="EMBL/GenBank/DDBJ databases">
        <authorList>
            <person name="Kim S.-J."/>
            <person name="Jung G.-Y."/>
        </authorList>
    </citation>
    <scope>NUCLEOTIDE SEQUENCE [LARGE SCALE GENOMIC DNA]</scope>
    <source>
        <strain evidence="3">GY_G</strain>
    </source>
</reference>
<dbReference type="AlphaFoldDB" id="A0A371BEE8"/>
<dbReference type="InterPro" id="IPR037284">
    <property type="entry name" value="SUF_FeS_clus_asmbl_SufBD_sf"/>
</dbReference>
<protein>
    <submittedName>
        <fullName evidence="2">SufD family Fe-S cluster assembly protein</fullName>
    </submittedName>
</protein>
<keyword evidence="3" id="KW-1185">Reference proteome</keyword>
<dbReference type="RefSeq" id="WP_115547547.1">
    <property type="nucleotide sequence ID" value="NZ_QRGP01000001.1"/>
</dbReference>
<evidence type="ECO:0000259" key="1">
    <source>
        <dbReference type="Pfam" id="PF01458"/>
    </source>
</evidence>
<dbReference type="PANTHER" id="PTHR43575">
    <property type="entry name" value="PROTEIN ABCI7, CHLOROPLASTIC"/>
    <property type="match status" value="1"/>
</dbReference>